<dbReference type="Pfam" id="PF25156">
    <property type="entry name" value="PNGase_A_C"/>
    <property type="match status" value="1"/>
</dbReference>
<sequence length="610" mass="67038">MRANRTSLDTTTVSHQRDESSTSGLIALIHGRARSVLEVIQAATPPRLDLSTPTCRQQVFKHDFGNSYGSPYVGYYTPPSDCDYTTTIFNLSVVSRGRQYDRLATLWLGDVEVWRTSTAMPTQTGIHWSFQKDMTIWNTLLRSQDPAKIIFELNNIIDGDRYTGFFNATLEALYFDDVYHGQGGLHPADHIYAISTRSSSSNMTSLFSLPEDIGAVGLTFPRNAKTAVVSIMASGNAAEEFWFTNVPTEYVNTFPENKGWLYGYSPFREVQLLIDDQLAGVSWPFPILFTGGVDPGAWRPIVGIDAYELPSFEIDVTPWLGLLTDGESHSFALRVVGYDTSTEDGIGPVGENWWVSGSAFVWIDEASEQTTAKSFKSEISSPLFDFQPTLGTHIAEDGTVTNTSFYYALTASRSLKVSSIITSGGKSRPVSWSQDVSYSNIQNMTDFAFNQSLAMVSSGNHSNSASNIVSSYTYPMNLFSAYKVQSEGATTNPGSVLCLVDRSKLTSGLSLLPFLTGTSTGLETLSTRQNVTSNYHWNSTIVEGTSGLDTVNGEAWFSTSSSPGTRQGVRKYHRYAKEKDDSLEVDQEGLHTIPVPPTKPLPVVEGEPHV</sequence>
<comment type="caution">
    <text evidence="3">The sequence shown here is derived from an EMBL/GenBank/DDBJ whole genome shotgun (WGS) entry which is preliminary data.</text>
</comment>
<reference evidence="3 4" key="1">
    <citation type="submission" date="2023-10" db="EMBL/GenBank/DDBJ databases">
        <title>Draft genome sequence of Xylaria bambusicola isolate GMP-LS, the root and basal stem rot pathogen of sugarcane in Indonesia.</title>
        <authorList>
            <person name="Selvaraj P."/>
            <person name="Muralishankar V."/>
            <person name="Muruganantham S."/>
            <person name="Sp S."/>
            <person name="Haryani S."/>
            <person name="Lau K.J.X."/>
            <person name="Naqvi N.I."/>
        </authorList>
    </citation>
    <scope>NUCLEOTIDE SEQUENCE [LARGE SCALE GENOMIC DNA]</scope>
    <source>
        <strain evidence="3">GMP-LS</strain>
    </source>
</reference>
<dbReference type="PANTHER" id="PTHR31104">
    <property type="entry name" value="PEPTIDE-N4-(N-ACETYL-BETA-GLUCOSAMINYL)ASPARAGINE AMIDASE A PROTEIN"/>
    <property type="match status" value="1"/>
</dbReference>
<protein>
    <recommendedName>
        <fullName evidence="2">Peptide N-acetyl-beta-D-glucosaminyl asparaginase amidase A N-terminal domain-containing protein</fullName>
    </recommendedName>
</protein>
<organism evidence="3 4">
    <name type="scientific">Xylaria bambusicola</name>
    <dbReference type="NCBI Taxonomy" id="326684"/>
    <lineage>
        <taxon>Eukaryota</taxon>
        <taxon>Fungi</taxon>
        <taxon>Dikarya</taxon>
        <taxon>Ascomycota</taxon>
        <taxon>Pezizomycotina</taxon>
        <taxon>Sordariomycetes</taxon>
        <taxon>Xylariomycetidae</taxon>
        <taxon>Xylariales</taxon>
        <taxon>Xylariaceae</taxon>
        <taxon>Xylaria</taxon>
    </lineage>
</organism>
<proteinExistence type="predicted"/>
<gene>
    <name evidence="3" type="ORF">RRF57_011003</name>
</gene>
<name>A0AAN7UYW5_9PEZI</name>
<evidence type="ECO:0000259" key="2">
    <source>
        <dbReference type="Pfam" id="PF12222"/>
    </source>
</evidence>
<dbReference type="InterPro" id="IPR056948">
    <property type="entry name" value="PNGaseA_N"/>
</dbReference>
<dbReference type="AlphaFoldDB" id="A0AAN7UYW5"/>
<dbReference type="Pfam" id="PF12222">
    <property type="entry name" value="PNGaseA"/>
    <property type="match status" value="1"/>
</dbReference>
<dbReference type="EMBL" id="JAWHQM010000050">
    <property type="protein sequence ID" value="KAK5635291.1"/>
    <property type="molecule type" value="Genomic_DNA"/>
</dbReference>
<accession>A0AAN7UYW5</accession>
<dbReference type="Proteomes" id="UP001305414">
    <property type="component" value="Unassembled WGS sequence"/>
</dbReference>
<evidence type="ECO:0000313" key="3">
    <source>
        <dbReference type="EMBL" id="KAK5635291.1"/>
    </source>
</evidence>
<feature type="domain" description="Peptide N-acetyl-beta-D-glucosaminyl asparaginase amidase A N-terminal" evidence="2">
    <location>
        <begin position="52"/>
        <end position="376"/>
    </location>
</feature>
<evidence type="ECO:0000256" key="1">
    <source>
        <dbReference type="SAM" id="MobiDB-lite"/>
    </source>
</evidence>
<feature type="region of interest" description="Disordered" evidence="1">
    <location>
        <begin position="589"/>
        <end position="610"/>
    </location>
</feature>
<evidence type="ECO:0000313" key="4">
    <source>
        <dbReference type="Proteomes" id="UP001305414"/>
    </source>
</evidence>
<dbReference type="InterPro" id="IPR021102">
    <property type="entry name" value="PNGase_A"/>
</dbReference>
<keyword evidence="4" id="KW-1185">Reference proteome</keyword>